<evidence type="ECO:0000313" key="1">
    <source>
        <dbReference type="EMBL" id="KAH7278038.1"/>
    </source>
</evidence>
<dbReference type="Proteomes" id="UP000825935">
    <property type="component" value="Chromosome 38"/>
</dbReference>
<name>A0A8T2Q2Y7_CERRI</name>
<organism evidence="1 3">
    <name type="scientific">Ceratopteris richardii</name>
    <name type="common">Triangle waterfern</name>
    <dbReference type="NCBI Taxonomy" id="49495"/>
    <lineage>
        <taxon>Eukaryota</taxon>
        <taxon>Viridiplantae</taxon>
        <taxon>Streptophyta</taxon>
        <taxon>Embryophyta</taxon>
        <taxon>Tracheophyta</taxon>
        <taxon>Polypodiopsida</taxon>
        <taxon>Polypodiidae</taxon>
        <taxon>Polypodiales</taxon>
        <taxon>Pteridineae</taxon>
        <taxon>Pteridaceae</taxon>
        <taxon>Parkerioideae</taxon>
        <taxon>Ceratopteris</taxon>
    </lineage>
</organism>
<dbReference type="EMBL" id="CM035443">
    <property type="protein sequence ID" value="KAH7278038.1"/>
    <property type="molecule type" value="Genomic_DNA"/>
</dbReference>
<evidence type="ECO:0000313" key="3">
    <source>
        <dbReference type="Proteomes" id="UP000825935"/>
    </source>
</evidence>
<keyword evidence="3" id="KW-1185">Reference proteome</keyword>
<sequence>MNTLDALLRVCKLITTPLEHSLDSQRARRFDTSSVSGISVADLGCEPILHMKHFQSKGSLPQSSVEQILSGSVRA</sequence>
<gene>
    <name evidence="2" type="ORF">KP509_28G042800</name>
    <name evidence="1" type="ORF">KP509_38G020900</name>
</gene>
<reference evidence="1" key="1">
    <citation type="submission" date="2021-08" db="EMBL/GenBank/DDBJ databases">
        <title>WGS assembly of Ceratopteris richardii.</title>
        <authorList>
            <person name="Marchant D.B."/>
            <person name="Chen G."/>
            <person name="Jenkins J."/>
            <person name="Shu S."/>
            <person name="Leebens-Mack J."/>
            <person name="Grimwood J."/>
            <person name="Schmutz J."/>
            <person name="Soltis P."/>
            <person name="Soltis D."/>
            <person name="Chen Z.-H."/>
        </authorList>
    </citation>
    <scope>NUCLEOTIDE SEQUENCE</scope>
    <source>
        <strain evidence="1">Whitten #5841</strain>
        <tissue evidence="1">Leaf</tissue>
    </source>
</reference>
<proteinExistence type="predicted"/>
<dbReference type="EMBL" id="CM035433">
    <property type="protein sequence ID" value="KAH7293796.1"/>
    <property type="molecule type" value="Genomic_DNA"/>
</dbReference>
<dbReference type="Proteomes" id="UP000825935">
    <property type="component" value="Chromosome 28"/>
</dbReference>
<comment type="caution">
    <text evidence="1">The sequence shown here is derived from an EMBL/GenBank/DDBJ whole genome shotgun (WGS) entry which is preliminary data.</text>
</comment>
<dbReference type="AlphaFoldDB" id="A0A8T2Q2Y7"/>
<accession>A0A8T2Q2Y7</accession>
<evidence type="ECO:0000313" key="2">
    <source>
        <dbReference type="EMBL" id="KAH7293796.1"/>
    </source>
</evidence>
<protein>
    <submittedName>
        <fullName evidence="1">Uncharacterized protein</fullName>
    </submittedName>
</protein>
<dbReference type="OrthoDB" id="66991at2759"/>